<evidence type="ECO:0000313" key="9">
    <source>
        <dbReference type="Proteomes" id="UP000091979"/>
    </source>
</evidence>
<keyword evidence="1 3" id="KW-0807">Transducer</keyword>
<dbReference type="PANTHER" id="PTHR32089">
    <property type="entry name" value="METHYL-ACCEPTING CHEMOTAXIS PROTEIN MCPB"/>
    <property type="match status" value="1"/>
</dbReference>
<dbReference type="PROSITE" id="PS50885">
    <property type="entry name" value="HAMP"/>
    <property type="match status" value="1"/>
</dbReference>
<evidence type="ECO:0000259" key="6">
    <source>
        <dbReference type="PROSITE" id="PS50111"/>
    </source>
</evidence>
<dbReference type="InterPro" id="IPR024478">
    <property type="entry name" value="HlyB_4HB_MCP"/>
</dbReference>
<keyword evidence="9" id="KW-1185">Reference proteome</keyword>
<sequence length="712" mass="78006">MKNLSIRVKLIGGFSVIALLLLVAGCVGWVGVSNITTSFRYITDVRLPSVQTLMQIQNTSGRIMSIQRILLTPRLEAETVEDFHSTLDTLENRFNTLWTQYDAQEHSGREKKLWQLLQENRRQRDAINSQFMALSRQLLATDILAPVRFKRDLEMLRSEYYKLIGDVGNMLQSEIEFKGGDDYANSKLGTWIASHSTKNTAIQKILDDMESPLKAFYSAIAEAKQAIRRGDADAASFLYEVKIIKASTALRKQLDLLIAEADKAEALYQNMATLIMVDDKELSAKSSQIIAEMLALNSQSVASQTEDAVEYAQVLNSVSLYGTGGGFLLALLIGITLTRNITSPLFKGIEFAHSVAGGDLSATLDIRQKDESGVLADSLRTMVTTLKGKIQESEERSAEAKEETLKAEHALVEAEQARSETEDALYQGKVQAAEVIQEIVQHISSSTEQFSEQIDSIRHGATLQRDRSAHVAQYVQDAHSMIQTVAENAQHVSDQSIAAGEQVQKSTEQVMETVSSITVQQHKILELSDSMRTLEERTGNITSVLSIVLDIADQINLLALNAAIEAARAGEAGKGFSVVADEVRKLAAKTLTATQSVQDTIEGIQQHVLSNVQATRQVAEGMTASSRLAEHSGQRMEEILKLVEENTHQVQNIALLSKEQAAGSETIRQAMDEVHSIAVSTSDGVSICASSISGLVGNAGELKNLVKSMQQR</sequence>
<evidence type="ECO:0000256" key="3">
    <source>
        <dbReference type="PROSITE-ProRule" id="PRU00284"/>
    </source>
</evidence>
<feature type="domain" description="HAMP" evidence="7">
    <location>
        <begin position="339"/>
        <end position="391"/>
    </location>
</feature>
<keyword evidence="5" id="KW-1133">Transmembrane helix</keyword>
<organism evidence="8 9">
    <name type="scientific">Halodesulfovibrio spirochaetisodalis</name>
    <dbReference type="NCBI Taxonomy" id="1560234"/>
    <lineage>
        <taxon>Bacteria</taxon>
        <taxon>Pseudomonadati</taxon>
        <taxon>Thermodesulfobacteriota</taxon>
        <taxon>Desulfovibrionia</taxon>
        <taxon>Desulfovibrionales</taxon>
        <taxon>Desulfovibrionaceae</taxon>
        <taxon>Halodesulfovibrio</taxon>
    </lineage>
</organism>
<dbReference type="RefSeq" id="WP_066853398.1">
    <property type="nucleotide sequence ID" value="NZ_JXMS01000007.1"/>
</dbReference>
<dbReference type="PATRIC" id="fig|1560234.3.peg.3067"/>
<evidence type="ECO:0008006" key="10">
    <source>
        <dbReference type="Google" id="ProtNLM"/>
    </source>
</evidence>
<comment type="caution">
    <text evidence="8">The sequence shown here is derived from an EMBL/GenBank/DDBJ whole genome shotgun (WGS) entry which is preliminary data.</text>
</comment>
<name>A0A1B7XG92_9BACT</name>
<dbReference type="PROSITE" id="PS50111">
    <property type="entry name" value="CHEMOTAXIS_TRANSDUC_2"/>
    <property type="match status" value="1"/>
</dbReference>
<evidence type="ECO:0000256" key="4">
    <source>
        <dbReference type="SAM" id="Coils"/>
    </source>
</evidence>
<dbReference type="Pfam" id="PF00015">
    <property type="entry name" value="MCPsignal"/>
    <property type="match status" value="1"/>
</dbReference>
<protein>
    <recommendedName>
        <fullName evidence="10">Chemotaxis protein</fullName>
    </recommendedName>
</protein>
<dbReference type="CDD" id="cd06225">
    <property type="entry name" value="HAMP"/>
    <property type="match status" value="1"/>
</dbReference>
<dbReference type="GO" id="GO:0016020">
    <property type="term" value="C:membrane"/>
    <property type="evidence" value="ECO:0007669"/>
    <property type="project" value="InterPro"/>
</dbReference>
<evidence type="ECO:0000256" key="1">
    <source>
        <dbReference type="ARBA" id="ARBA00023224"/>
    </source>
</evidence>
<dbReference type="AlphaFoldDB" id="A0A1B7XG92"/>
<feature type="transmembrane region" description="Helical" evidence="5">
    <location>
        <begin position="318"/>
        <end position="337"/>
    </location>
</feature>
<dbReference type="PROSITE" id="PS51257">
    <property type="entry name" value="PROKAR_LIPOPROTEIN"/>
    <property type="match status" value="1"/>
</dbReference>
<dbReference type="Gene3D" id="1.10.287.950">
    <property type="entry name" value="Methyl-accepting chemotaxis protein"/>
    <property type="match status" value="1"/>
</dbReference>
<accession>A0A1B7XG92</accession>
<dbReference type="SMART" id="SM00304">
    <property type="entry name" value="HAMP"/>
    <property type="match status" value="1"/>
</dbReference>
<keyword evidence="5" id="KW-0812">Transmembrane</keyword>
<evidence type="ECO:0000313" key="8">
    <source>
        <dbReference type="EMBL" id="OBQ54505.1"/>
    </source>
</evidence>
<dbReference type="Pfam" id="PF12729">
    <property type="entry name" value="4HB_MCP_1"/>
    <property type="match status" value="1"/>
</dbReference>
<feature type="coiled-coil region" evidence="4">
    <location>
        <begin position="376"/>
        <end position="417"/>
    </location>
</feature>
<reference evidence="8 9" key="1">
    <citation type="submission" date="2015-01" db="EMBL/GenBank/DDBJ databases">
        <title>Desulfovibrio sp. JC271 draft genome sequence.</title>
        <authorList>
            <person name="Shivani Y."/>
            <person name="Subhash Y."/>
            <person name="Sasikala C."/>
            <person name="Ramana C.V."/>
        </authorList>
    </citation>
    <scope>NUCLEOTIDE SEQUENCE [LARGE SCALE GENOMIC DNA]</scope>
    <source>
        <strain evidence="8 9">JC271</strain>
    </source>
</reference>
<dbReference type="SUPFAM" id="SSF58104">
    <property type="entry name" value="Methyl-accepting chemotaxis protein (MCP) signaling domain"/>
    <property type="match status" value="1"/>
</dbReference>
<gene>
    <name evidence="8" type="ORF">SP90_05475</name>
</gene>
<keyword evidence="5" id="KW-0472">Membrane</keyword>
<proteinExistence type="inferred from homology"/>
<evidence type="ECO:0000256" key="2">
    <source>
        <dbReference type="ARBA" id="ARBA00029447"/>
    </source>
</evidence>
<dbReference type="SMART" id="SM00283">
    <property type="entry name" value="MA"/>
    <property type="match status" value="1"/>
</dbReference>
<comment type="similarity">
    <text evidence="2">Belongs to the methyl-accepting chemotaxis (MCP) protein family.</text>
</comment>
<dbReference type="InterPro" id="IPR004089">
    <property type="entry name" value="MCPsignal_dom"/>
</dbReference>
<dbReference type="Gene3D" id="6.10.340.10">
    <property type="match status" value="1"/>
</dbReference>
<dbReference type="GO" id="GO:0007165">
    <property type="term" value="P:signal transduction"/>
    <property type="evidence" value="ECO:0007669"/>
    <property type="project" value="UniProtKB-KW"/>
</dbReference>
<dbReference type="InterPro" id="IPR003660">
    <property type="entry name" value="HAMP_dom"/>
</dbReference>
<dbReference type="PANTHER" id="PTHR32089:SF112">
    <property type="entry name" value="LYSOZYME-LIKE PROTEIN-RELATED"/>
    <property type="match status" value="1"/>
</dbReference>
<dbReference type="Proteomes" id="UP000091979">
    <property type="component" value="Unassembled WGS sequence"/>
</dbReference>
<dbReference type="STRING" id="1560234.SP90_05475"/>
<feature type="domain" description="Methyl-accepting transducer" evidence="6">
    <location>
        <begin position="439"/>
        <end position="675"/>
    </location>
</feature>
<evidence type="ECO:0000259" key="7">
    <source>
        <dbReference type="PROSITE" id="PS50885"/>
    </source>
</evidence>
<keyword evidence="4" id="KW-0175">Coiled coil</keyword>
<evidence type="ECO:0000256" key="5">
    <source>
        <dbReference type="SAM" id="Phobius"/>
    </source>
</evidence>
<dbReference type="OrthoDB" id="5342522at2"/>
<dbReference type="EMBL" id="JXMS01000007">
    <property type="protein sequence ID" value="OBQ54505.1"/>
    <property type="molecule type" value="Genomic_DNA"/>
</dbReference>